<evidence type="ECO:0000313" key="7">
    <source>
        <dbReference type="EMBL" id="PZR07900.1"/>
    </source>
</evidence>
<evidence type="ECO:0000259" key="6">
    <source>
        <dbReference type="Pfam" id="PF07637"/>
    </source>
</evidence>
<gene>
    <name evidence="7" type="ORF">DI536_26435</name>
</gene>
<feature type="domain" description="DUF1585" evidence="2">
    <location>
        <begin position="464"/>
        <end position="532"/>
    </location>
</feature>
<dbReference type="EMBL" id="QFQP01000028">
    <property type="protein sequence ID" value="PZR07900.1"/>
    <property type="molecule type" value="Genomic_DNA"/>
</dbReference>
<dbReference type="PROSITE" id="PS51257">
    <property type="entry name" value="PROKAR_LIPOPROTEIN"/>
    <property type="match status" value="1"/>
</dbReference>
<organism evidence="7 8">
    <name type="scientific">Archangium gephyra</name>
    <dbReference type="NCBI Taxonomy" id="48"/>
    <lineage>
        <taxon>Bacteria</taxon>
        <taxon>Pseudomonadati</taxon>
        <taxon>Myxococcota</taxon>
        <taxon>Myxococcia</taxon>
        <taxon>Myxococcales</taxon>
        <taxon>Cystobacterineae</taxon>
        <taxon>Archangiaceae</taxon>
        <taxon>Archangium</taxon>
    </lineage>
</organism>
<dbReference type="Proteomes" id="UP000249061">
    <property type="component" value="Unassembled WGS sequence"/>
</dbReference>
<dbReference type="AlphaFoldDB" id="A0A2W5SY75"/>
<dbReference type="InterPro" id="IPR013036">
    <property type="entry name" value="DUF1587"/>
</dbReference>
<dbReference type="Pfam" id="PF07626">
    <property type="entry name" value="PSD3"/>
    <property type="match status" value="1"/>
</dbReference>
<evidence type="ECO:0000259" key="5">
    <source>
        <dbReference type="Pfam" id="PF07631"/>
    </source>
</evidence>
<accession>A0A2W5SY75</accession>
<evidence type="ECO:0000313" key="8">
    <source>
        <dbReference type="Proteomes" id="UP000249061"/>
    </source>
</evidence>
<feature type="domain" description="DUF1592" evidence="5">
    <location>
        <begin position="203"/>
        <end position="326"/>
    </location>
</feature>
<dbReference type="Pfam" id="PF07637">
    <property type="entry name" value="PSD5"/>
    <property type="match status" value="1"/>
</dbReference>
<dbReference type="Pfam" id="PF07631">
    <property type="entry name" value="PSD4"/>
    <property type="match status" value="1"/>
</dbReference>
<dbReference type="Pfam" id="PF07627">
    <property type="entry name" value="PSCyt3"/>
    <property type="match status" value="1"/>
</dbReference>
<dbReference type="InterPro" id="IPR013039">
    <property type="entry name" value="DUF1588"/>
</dbReference>
<proteinExistence type="predicted"/>
<evidence type="ECO:0000259" key="3">
    <source>
        <dbReference type="Pfam" id="PF07626"/>
    </source>
</evidence>
<dbReference type="InterPro" id="IPR011478">
    <property type="entry name" value="DUF1585"/>
</dbReference>
<reference evidence="7 8" key="1">
    <citation type="submission" date="2017-08" db="EMBL/GenBank/DDBJ databases">
        <title>Infants hospitalized years apart are colonized by the same room-sourced microbial strains.</title>
        <authorList>
            <person name="Brooks B."/>
            <person name="Olm M.R."/>
            <person name="Firek B.A."/>
            <person name="Baker R."/>
            <person name="Thomas B.C."/>
            <person name="Morowitz M.J."/>
            <person name="Banfield J.F."/>
        </authorList>
    </citation>
    <scope>NUCLEOTIDE SEQUENCE [LARGE SCALE GENOMIC DNA]</scope>
    <source>
        <strain evidence="7">S2_003_000_R2_14</strain>
    </source>
</reference>
<feature type="region of interest" description="Disordered" evidence="1">
    <location>
        <begin position="383"/>
        <end position="410"/>
    </location>
</feature>
<dbReference type="InterPro" id="IPR013043">
    <property type="entry name" value="DUF1595"/>
</dbReference>
<protein>
    <submittedName>
        <fullName evidence="7">Cellulose-binding protein</fullName>
    </submittedName>
</protein>
<dbReference type="InterPro" id="IPR013042">
    <property type="entry name" value="DUF1592"/>
</dbReference>
<dbReference type="Pfam" id="PF07624">
    <property type="entry name" value="PSD2"/>
    <property type="match status" value="1"/>
</dbReference>
<evidence type="ECO:0000259" key="2">
    <source>
        <dbReference type="Pfam" id="PF07624"/>
    </source>
</evidence>
<feature type="domain" description="DUF1588" evidence="4">
    <location>
        <begin position="344"/>
        <end position="441"/>
    </location>
</feature>
<evidence type="ECO:0000259" key="4">
    <source>
        <dbReference type="Pfam" id="PF07627"/>
    </source>
</evidence>
<feature type="compositionally biased region" description="Basic and acidic residues" evidence="1">
    <location>
        <begin position="401"/>
        <end position="410"/>
    </location>
</feature>
<feature type="domain" description="DUF1587" evidence="3">
    <location>
        <begin position="48"/>
        <end position="108"/>
    </location>
</feature>
<evidence type="ECO:0000256" key="1">
    <source>
        <dbReference type="SAM" id="MobiDB-lite"/>
    </source>
</evidence>
<comment type="caution">
    <text evidence="7">The sequence shown here is derived from an EMBL/GenBank/DDBJ whole genome shotgun (WGS) entry which is preliminary data.</text>
</comment>
<name>A0A2W5SY75_9BACT</name>
<feature type="domain" description="DUF1595" evidence="6">
    <location>
        <begin position="128"/>
        <end position="188"/>
    </location>
</feature>
<sequence>MRFTILLILSLAVLGCKPGVPPTDPPLPPTEPDPAACTPTVSVGTPLRMLTRAEYDLTVRDLLGAIDRPSKDFPREPLAHGLDNDATLNQATESHIARWLDAAEFLSKDTLQNRRAKVLPCATEDQACGEQFIASFGLRAFRRPLTADERASLNAIFTTFKSTEGFDGAIEVTMQSILQSPQFLYRDEQALGPVPMPVVKLGGFELASRLSYFIWGSMPDDELLDAAATGLLDTPEGLKGQAERMLADPKSVDGLMRFFSLWLYLDGVENTEKNTQVYPQFTPTLAKAWRTSLELYVKDVLAGEGTLRALLTSNVMFTNDSMSMYGMSAPSASFVRHALEGTQRKGLLAQPGFLAFKAMPDGSSPVRRGIFVLDKLMCEAPPPPPADANITPPVPSTSNTTRERFAKHSSDPGCKGCHQFIDPVGFTFENYDGMGQWRDSENGQTVDASGGIINSRDPELIGDVTGVAALEELLAGSSRVHGCVAEEFYRFALGRSLSETDACTMAQINKRFLDSGGNFRALMLAIVESEAFRSNANPEMTP</sequence>